<evidence type="ECO:0000313" key="2">
    <source>
        <dbReference type="EMBL" id="TYK03789.1"/>
    </source>
</evidence>
<dbReference type="Proteomes" id="UP000321393">
    <property type="component" value="Unassembled WGS sequence"/>
</dbReference>
<dbReference type="Proteomes" id="UP000321947">
    <property type="component" value="Unassembled WGS sequence"/>
</dbReference>
<protein>
    <submittedName>
        <fullName evidence="2">Uncharacterized protein</fullName>
    </submittedName>
</protein>
<accession>A0A5D3C0B1</accession>
<proteinExistence type="predicted"/>
<dbReference type="EMBL" id="SSTE01005078">
    <property type="protein sequence ID" value="KAA0061118.1"/>
    <property type="molecule type" value="Genomic_DNA"/>
</dbReference>
<comment type="caution">
    <text evidence="2">The sequence shown here is derived from an EMBL/GenBank/DDBJ whole genome shotgun (WGS) entry which is preliminary data.</text>
</comment>
<reference evidence="3 4" key="1">
    <citation type="submission" date="2019-08" db="EMBL/GenBank/DDBJ databases">
        <title>Draft genome sequences of two oriental melons (Cucumis melo L. var makuwa).</title>
        <authorList>
            <person name="Kwon S.-Y."/>
        </authorList>
    </citation>
    <scope>NUCLEOTIDE SEQUENCE [LARGE SCALE GENOMIC DNA]</scope>
    <source>
        <strain evidence="4">cv. Chang Bougi</strain>
        <strain evidence="3">cv. SW 3</strain>
        <tissue evidence="2">Leaf</tissue>
    </source>
</reference>
<dbReference type="AlphaFoldDB" id="A0A5D3C0B1"/>
<dbReference type="EMBL" id="SSTD01014872">
    <property type="protein sequence ID" value="TYK03789.1"/>
    <property type="molecule type" value="Genomic_DNA"/>
</dbReference>
<evidence type="ECO:0000313" key="1">
    <source>
        <dbReference type="EMBL" id="KAA0061118.1"/>
    </source>
</evidence>
<gene>
    <name evidence="2" type="ORF">E5676_scaffold863G001770</name>
    <name evidence="1" type="ORF">E6C27_scaffold348G00340</name>
</gene>
<evidence type="ECO:0000313" key="4">
    <source>
        <dbReference type="Proteomes" id="UP000321947"/>
    </source>
</evidence>
<sequence length="171" mass="19495">MDEGRGDMPRRLDHHGRLAVKQWDFSIGLFVIVGENVGRENARIQIDIHHCDRKHNQITEINISGHCKNEGTDAIGVRAETFTDIGSNVLGPNDGVQPEDGRDMKFFNMRKHGMQTFETFDLIREAMDYANDQLKAFAEWLDRASEKEKALRRDVITQLQSISGARTSRNV</sequence>
<organism evidence="2 4">
    <name type="scientific">Cucumis melo var. makuwa</name>
    <name type="common">Oriental melon</name>
    <dbReference type="NCBI Taxonomy" id="1194695"/>
    <lineage>
        <taxon>Eukaryota</taxon>
        <taxon>Viridiplantae</taxon>
        <taxon>Streptophyta</taxon>
        <taxon>Embryophyta</taxon>
        <taxon>Tracheophyta</taxon>
        <taxon>Spermatophyta</taxon>
        <taxon>Magnoliopsida</taxon>
        <taxon>eudicotyledons</taxon>
        <taxon>Gunneridae</taxon>
        <taxon>Pentapetalae</taxon>
        <taxon>rosids</taxon>
        <taxon>fabids</taxon>
        <taxon>Cucurbitales</taxon>
        <taxon>Cucurbitaceae</taxon>
        <taxon>Benincaseae</taxon>
        <taxon>Cucumis</taxon>
    </lineage>
</organism>
<name>A0A5D3C0B1_CUCMM</name>
<evidence type="ECO:0000313" key="3">
    <source>
        <dbReference type="Proteomes" id="UP000321393"/>
    </source>
</evidence>